<feature type="transmembrane region" description="Helical" evidence="9">
    <location>
        <begin position="186"/>
        <end position="208"/>
    </location>
</feature>
<dbReference type="InterPro" id="IPR004089">
    <property type="entry name" value="MCPsignal_dom"/>
</dbReference>
<keyword evidence="6 9" id="KW-0472">Membrane</keyword>
<dbReference type="InterPro" id="IPR051310">
    <property type="entry name" value="MCP_chemotaxis"/>
</dbReference>
<evidence type="ECO:0000313" key="13">
    <source>
        <dbReference type="Proteomes" id="UP000663942"/>
    </source>
</evidence>
<reference evidence="12 13" key="1">
    <citation type="submission" date="2020-09" db="EMBL/GenBank/DDBJ databases">
        <title>Brevundimonas sp. LVF1 isolated from an oligotrophic pond in Goettingen, Germany.</title>
        <authorList>
            <person name="Friedrich I."/>
            <person name="Klassen A."/>
            <person name="Neubauer H."/>
            <person name="Schneider D."/>
            <person name="Hertel R."/>
            <person name="Daniel R."/>
        </authorList>
    </citation>
    <scope>NUCLEOTIDE SEQUENCE [LARGE SCALE GENOMIC DNA]</scope>
    <source>
        <strain evidence="12 13">LVF1</strain>
    </source>
</reference>
<dbReference type="CDD" id="cd11386">
    <property type="entry name" value="MCP_signal"/>
    <property type="match status" value="1"/>
</dbReference>
<comment type="similarity">
    <text evidence="7">Belongs to the methyl-accepting chemotaxis (MCP) protein family.</text>
</comment>
<organism evidence="12 13">
    <name type="scientific">Brevundimonas pondensis</name>
    <dbReference type="NCBI Taxonomy" id="2774189"/>
    <lineage>
        <taxon>Bacteria</taxon>
        <taxon>Pseudomonadati</taxon>
        <taxon>Pseudomonadota</taxon>
        <taxon>Alphaproteobacteria</taxon>
        <taxon>Caulobacterales</taxon>
        <taxon>Caulobacteraceae</taxon>
        <taxon>Brevundimonas</taxon>
    </lineage>
</organism>
<dbReference type="RefSeq" id="WP_207824115.1">
    <property type="nucleotide sequence ID" value="NZ_CP062006.1"/>
</dbReference>
<feature type="domain" description="HAMP" evidence="11">
    <location>
        <begin position="210"/>
        <end position="263"/>
    </location>
</feature>
<dbReference type="Pfam" id="PF00672">
    <property type="entry name" value="HAMP"/>
    <property type="match status" value="1"/>
</dbReference>
<keyword evidence="3" id="KW-0145">Chemotaxis</keyword>
<evidence type="ECO:0000256" key="9">
    <source>
        <dbReference type="SAM" id="Phobius"/>
    </source>
</evidence>
<keyword evidence="8" id="KW-0807">Transducer</keyword>
<keyword evidence="2" id="KW-1003">Cell membrane</keyword>
<dbReference type="Proteomes" id="UP000663942">
    <property type="component" value="Chromosome"/>
</dbReference>
<name>A0ABX7SL90_9CAUL</name>
<evidence type="ECO:0000256" key="3">
    <source>
        <dbReference type="ARBA" id="ARBA00022500"/>
    </source>
</evidence>
<evidence type="ECO:0000256" key="6">
    <source>
        <dbReference type="ARBA" id="ARBA00023136"/>
    </source>
</evidence>
<feature type="domain" description="HAMP" evidence="11">
    <location>
        <begin position="296"/>
        <end position="343"/>
    </location>
</feature>
<dbReference type="EMBL" id="CP062006">
    <property type="protein sequence ID" value="QTC87590.1"/>
    <property type="molecule type" value="Genomic_DNA"/>
</dbReference>
<evidence type="ECO:0000256" key="4">
    <source>
        <dbReference type="ARBA" id="ARBA00022692"/>
    </source>
</evidence>
<keyword evidence="13" id="KW-1185">Reference proteome</keyword>
<dbReference type="SMART" id="SM01049">
    <property type="entry name" value="Cache_2"/>
    <property type="match status" value="1"/>
</dbReference>
<dbReference type="SUPFAM" id="SSF158472">
    <property type="entry name" value="HAMP domain-like"/>
    <property type="match status" value="1"/>
</dbReference>
<dbReference type="Pfam" id="PF17200">
    <property type="entry name" value="sCache_2"/>
    <property type="match status" value="1"/>
</dbReference>
<evidence type="ECO:0000256" key="8">
    <source>
        <dbReference type="PROSITE-ProRule" id="PRU00284"/>
    </source>
</evidence>
<gene>
    <name evidence="12" type="ORF">IFE19_16155</name>
</gene>
<accession>A0ABX7SL90</accession>
<dbReference type="InterPro" id="IPR003660">
    <property type="entry name" value="HAMP_dom"/>
</dbReference>
<keyword evidence="5 9" id="KW-1133">Transmembrane helix</keyword>
<dbReference type="InterPro" id="IPR033480">
    <property type="entry name" value="sCache_2"/>
</dbReference>
<sequence>MRSLTIGGRVNLLSVLAVAGLLLVTGLSLMKLDGVMRAEIADRTKKTVEVAHSVVSHYQAQEQLGVMTRPQAQAAALSTLRALRYGQDDYFWVNDMQPRMVMHPFSPQLEGQDLSTKTDADGVFMFREMTEIARRDGAGFLNYRWAKPGQEEPASKVSYVKAFKPWGWVIGSGVYTDQIVAAVARAALTLGGMALAVALAMGVAGWMLGRSVAGPVVALADRMKRLADGDKATAIPGLARHDEIGRMAGALEVFRDAAIANDRLEAEAVAQRAAAEEERVLVEAEKARVAEEDRVAVVALGQGLQAMANGDLTHRMTAQVAARSEQLKSDFNTAIAQLEQAVAVVVDNVAAIRSGSSEISQASDDLSRRTEQQAASLEETAAALDEITATVNRTADGARQASGVVQAARGDAEKSGQVVRDAVEAMTAIEQSSAQIGNIIGVIDEIAFQTNLLALNAGVEAARAGDAGRGFAVVASEVRALAQRSAEAAKEIKTLISASGQQVGAGVTLVGQTGEALQRIVSRVAEIDGLVSEISASAQEQATGLQQVNTAVNQMDQVTQQNAAMVEQSTAASHSLAQEADVLASSVSRFRTGHAAAPVAVRKPAPAAAPAPARTPEPVAQTIAALKTVGRGGARKPALAVVTDGWEEF</sequence>
<dbReference type="SMART" id="SM00283">
    <property type="entry name" value="MA"/>
    <property type="match status" value="1"/>
</dbReference>
<evidence type="ECO:0000259" key="10">
    <source>
        <dbReference type="PROSITE" id="PS50111"/>
    </source>
</evidence>
<evidence type="ECO:0000256" key="1">
    <source>
        <dbReference type="ARBA" id="ARBA00004651"/>
    </source>
</evidence>
<evidence type="ECO:0000259" key="11">
    <source>
        <dbReference type="PROSITE" id="PS50885"/>
    </source>
</evidence>
<comment type="subcellular location">
    <subcellularLocation>
        <location evidence="1">Cell membrane</location>
        <topology evidence="1">Multi-pass membrane protein</topology>
    </subcellularLocation>
</comment>
<dbReference type="CDD" id="cd06225">
    <property type="entry name" value="HAMP"/>
    <property type="match status" value="1"/>
</dbReference>
<proteinExistence type="inferred from homology"/>
<dbReference type="PANTHER" id="PTHR43531:SF11">
    <property type="entry name" value="METHYL-ACCEPTING CHEMOTAXIS PROTEIN 3"/>
    <property type="match status" value="1"/>
</dbReference>
<dbReference type="SMART" id="SM00304">
    <property type="entry name" value="HAMP"/>
    <property type="match status" value="2"/>
</dbReference>
<dbReference type="Pfam" id="PF00015">
    <property type="entry name" value="MCPsignal"/>
    <property type="match status" value="1"/>
</dbReference>
<feature type="transmembrane region" description="Helical" evidence="9">
    <location>
        <begin position="12"/>
        <end position="30"/>
    </location>
</feature>
<feature type="domain" description="Methyl-accepting transducer" evidence="10">
    <location>
        <begin position="348"/>
        <end position="577"/>
    </location>
</feature>
<dbReference type="Gene3D" id="1.10.8.500">
    <property type="entry name" value="HAMP domain in histidine kinase"/>
    <property type="match status" value="1"/>
</dbReference>
<dbReference type="PANTHER" id="PTHR43531">
    <property type="entry name" value="PROTEIN ICFG"/>
    <property type="match status" value="1"/>
</dbReference>
<dbReference type="PROSITE" id="PS50111">
    <property type="entry name" value="CHEMOTAXIS_TRANSDUC_2"/>
    <property type="match status" value="1"/>
</dbReference>
<dbReference type="Gene3D" id="1.10.287.950">
    <property type="entry name" value="Methyl-accepting chemotaxis protein"/>
    <property type="match status" value="1"/>
</dbReference>
<evidence type="ECO:0000313" key="12">
    <source>
        <dbReference type="EMBL" id="QTC87590.1"/>
    </source>
</evidence>
<dbReference type="PROSITE" id="PS50885">
    <property type="entry name" value="HAMP"/>
    <property type="match status" value="2"/>
</dbReference>
<evidence type="ECO:0000256" key="5">
    <source>
        <dbReference type="ARBA" id="ARBA00022989"/>
    </source>
</evidence>
<protein>
    <submittedName>
        <fullName evidence="12">Methyl-accepting chemotaxis protein</fullName>
    </submittedName>
</protein>
<dbReference type="SUPFAM" id="SSF58104">
    <property type="entry name" value="Methyl-accepting chemotaxis protein (MCP) signaling domain"/>
    <property type="match status" value="1"/>
</dbReference>
<dbReference type="Gene3D" id="3.30.450.20">
    <property type="entry name" value="PAS domain"/>
    <property type="match status" value="1"/>
</dbReference>
<keyword evidence="4 9" id="KW-0812">Transmembrane</keyword>
<evidence type="ECO:0000256" key="7">
    <source>
        <dbReference type="ARBA" id="ARBA00029447"/>
    </source>
</evidence>
<evidence type="ECO:0000256" key="2">
    <source>
        <dbReference type="ARBA" id="ARBA00022475"/>
    </source>
</evidence>